<evidence type="ECO:0000256" key="1">
    <source>
        <dbReference type="SAM" id="SignalP"/>
    </source>
</evidence>
<evidence type="ECO:0008006" key="4">
    <source>
        <dbReference type="Google" id="ProtNLM"/>
    </source>
</evidence>
<reference evidence="2" key="1">
    <citation type="submission" date="2020-12" db="EMBL/GenBank/DDBJ databases">
        <title>Metabolic potential, ecology and presence of endohyphal bacteria is reflected in genomic diversity of Mucoromycotina.</title>
        <authorList>
            <person name="Muszewska A."/>
            <person name="Okrasinska A."/>
            <person name="Steczkiewicz K."/>
            <person name="Drgas O."/>
            <person name="Orlowska M."/>
            <person name="Perlinska-Lenart U."/>
            <person name="Aleksandrzak-Piekarczyk T."/>
            <person name="Szatraj K."/>
            <person name="Zielenkiewicz U."/>
            <person name="Pilsyk S."/>
            <person name="Malc E."/>
            <person name="Mieczkowski P."/>
            <person name="Kruszewska J.S."/>
            <person name="Biernat P."/>
            <person name="Pawlowska J."/>
        </authorList>
    </citation>
    <scope>NUCLEOTIDE SEQUENCE</scope>
    <source>
        <strain evidence="2">WA0000067209</strain>
    </source>
</reference>
<name>A0A8H7PEH6_MORIS</name>
<protein>
    <recommendedName>
        <fullName evidence="4">Secreted protein</fullName>
    </recommendedName>
</protein>
<dbReference type="EMBL" id="JAEPQZ010000017">
    <property type="protein sequence ID" value="KAG2172443.1"/>
    <property type="molecule type" value="Genomic_DNA"/>
</dbReference>
<dbReference type="AlphaFoldDB" id="A0A8H7PEH6"/>
<proteinExistence type="predicted"/>
<feature type="chain" id="PRO_5034244870" description="Secreted protein" evidence="1">
    <location>
        <begin position="18"/>
        <end position="155"/>
    </location>
</feature>
<feature type="signal peptide" evidence="1">
    <location>
        <begin position="1"/>
        <end position="17"/>
    </location>
</feature>
<keyword evidence="1" id="KW-0732">Signal</keyword>
<sequence length="155" mass="17120">MMKYLFVLLCIINAVTAHQVWAYMNVDNSEVLFNRYNWLSIEQVCNNTAQGVTDTKVCFSGRPGRKCIGLYAHAGCPLSDEKKPGDTWHEFSAYCTGSNSICNQIGFTGKDFSTILDVELGLSPVITGIELGFAELNMHTTGTTFPAFGVKTWNC</sequence>
<comment type="caution">
    <text evidence="2">The sequence shown here is derived from an EMBL/GenBank/DDBJ whole genome shotgun (WGS) entry which is preliminary data.</text>
</comment>
<accession>A0A8H7PEH6</accession>
<organism evidence="2 3">
    <name type="scientific">Mortierella isabellina</name>
    <name type="common">Filamentous fungus</name>
    <name type="synonym">Umbelopsis isabellina</name>
    <dbReference type="NCBI Taxonomy" id="91625"/>
    <lineage>
        <taxon>Eukaryota</taxon>
        <taxon>Fungi</taxon>
        <taxon>Fungi incertae sedis</taxon>
        <taxon>Mucoromycota</taxon>
        <taxon>Mucoromycotina</taxon>
        <taxon>Umbelopsidomycetes</taxon>
        <taxon>Umbelopsidales</taxon>
        <taxon>Umbelopsidaceae</taxon>
        <taxon>Umbelopsis</taxon>
    </lineage>
</organism>
<evidence type="ECO:0000313" key="3">
    <source>
        <dbReference type="Proteomes" id="UP000654370"/>
    </source>
</evidence>
<evidence type="ECO:0000313" key="2">
    <source>
        <dbReference type="EMBL" id="KAG2172443.1"/>
    </source>
</evidence>
<gene>
    <name evidence="2" type="ORF">INT43_004985</name>
</gene>
<keyword evidence="3" id="KW-1185">Reference proteome</keyword>
<dbReference type="Proteomes" id="UP000654370">
    <property type="component" value="Unassembled WGS sequence"/>
</dbReference>